<proteinExistence type="predicted"/>
<organism evidence="2 3">
    <name type="scientific">Aspergillus fumigatiaffinis</name>
    <dbReference type="NCBI Taxonomy" id="340414"/>
    <lineage>
        <taxon>Eukaryota</taxon>
        <taxon>Fungi</taxon>
        <taxon>Dikarya</taxon>
        <taxon>Ascomycota</taxon>
        <taxon>Pezizomycotina</taxon>
        <taxon>Eurotiomycetes</taxon>
        <taxon>Eurotiomycetidae</taxon>
        <taxon>Eurotiales</taxon>
        <taxon>Aspergillaceae</taxon>
        <taxon>Aspergillus</taxon>
        <taxon>Aspergillus subgen. Fumigati</taxon>
    </lineage>
</organism>
<keyword evidence="1" id="KW-1133">Transmembrane helix</keyword>
<keyword evidence="1" id="KW-0812">Transmembrane</keyword>
<feature type="transmembrane region" description="Helical" evidence="1">
    <location>
        <begin position="89"/>
        <end position="105"/>
    </location>
</feature>
<gene>
    <name evidence="2" type="ORF">CNMCM6805_002094</name>
</gene>
<dbReference type="Proteomes" id="UP000653565">
    <property type="component" value="Unassembled WGS sequence"/>
</dbReference>
<evidence type="ECO:0000313" key="3">
    <source>
        <dbReference type="Proteomes" id="UP000653565"/>
    </source>
</evidence>
<evidence type="ECO:0000256" key="1">
    <source>
        <dbReference type="SAM" id="Phobius"/>
    </source>
</evidence>
<feature type="transmembrane region" description="Helical" evidence="1">
    <location>
        <begin position="52"/>
        <end position="69"/>
    </location>
</feature>
<comment type="caution">
    <text evidence="2">The sequence shown here is derived from an EMBL/GenBank/DDBJ whole genome shotgun (WGS) entry which is preliminary data.</text>
</comment>
<name>A0A8H4MFH0_9EURO</name>
<protein>
    <submittedName>
        <fullName evidence="2">Uncharacterized protein</fullName>
    </submittedName>
</protein>
<keyword evidence="3" id="KW-1185">Reference proteome</keyword>
<dbReference type="EMBL" id="JAAAPX010000014">
    <property type="protein sequence ID" value="KAF4242986.1"/>
    <property type="molecule type" value="Genomic_DNA"/>
</dbReference>
<reference evidence="2" key="2">
    <citation type="submission" date="2020-04" db="EMBL/GenBank/DDBJ databases">
        <authorList>
            <person name="Santos R.A.C."/>
            <person name="Steenwyk J.L."/>
            <person name="Rivero-Menendez O."/>
            <person name="Mead M.E."/>
            <person name="Silva L.P."/>
            <person name="Bastos R.W."/>
            <person name="Alastruey-Izquierdo A."/>
            <person name="Goldman G.H."/>
            <person name="Rokas A."/>
        </authorList>
    </citation>
    <scope>NUCLEOTIDE SEQUENCE</scope>
    <source>
        <strain evidence="2">CNM-CM6805</strain>
    </source>
</reference>
<accession>A0A8H4MFH0</accession>
<sequence length="118" mass="13329">MEYASEGDIQQWPPGTMLLQTDQEHSKEIVLQPKLMNDPNDPLNWEPWRKHLNFALACLYVLVTKFLSATPTWGPMREQLGFSWATLNYSYATGCGFLGIGAVILRPSPQSSTGDHYI</sequence>
<dbReference type="AlphaFoldDB" id="A0A8H4MFH0"/>
<evidence type="ECO:0000313" key="2">
    <source>
        <dbReference type="EMBL" id="KAF4242986.1"/>
    </source>
</evidence>
<keyword evidence="1" id="KW-0472">Membrane</keyword>
<reference evidence="2" key="1">
    <citation type="journal article" date="2020" name="bioRxiv">
        <title>Genomic and phenotypic heterogeneity of clinical isolates of the human pathogens Aspergillus fumigatus, Aspergillus lentulus and Aspergillus fumigatiaffinis.</title>
        <authorList>
            <person name="dos Santos R.A.C."/>
            <person name="Steenwyk J.L."/>
            <person name="Rivero-Menendez O."/>
            <person name="Mead M.E."/>
            <person name="Silva L.P."/>
            <person name="Bastos R.W."/>
            <person name="Alastruey-Izquierdo A."/>
            <person name="Goldman G.H."/>
            <person name="Rokas A."/>
        </authorList>
    </citation>
    <scope>NUCLEOTIDE SEQUENCE</scope>
    <source>
        <strain evidence="2">CNM-CM6805</strain>
    </source>
</reference>